<dbReference type="PROSITE" id="PS00137">
    <property type="entry name" value="SUBTILASE_HIS"/>
    <property type="match status" value="1"/>
</dbReference>
<evidence type="ECO:0000256" key="1">
    <source>
        <dbReference type="ARBA" id="ARBA00001913"/>
    </source>
</evidence>
<evidence type="ECO:0000256" key="10">
    <source>
        <dbReference type="ARBA" id="ARBA00023034"/>
    </source>
</evidence>
<dbReference type="FunFam" id="2.60.120.260:FF:000006">
    <property type="entry name" value="Proprotein convertase subtilisin/kexin type 5"/>
    <property type="match status" value="1"/>
</dbReference>
<dbReference type="InterPro" id="IPR023827">
    <property type="entry name" value="Peptidase_S8_Asp-AS"/>
</dbReference>
<proteinExistence type="inferred from homology"/>
<dbReference type="SUPFAM" id="SSF49785">
    <property type="entry name" value="Galactose-binding domain-like"/>
    <property type="match status" value="1"/>
</dbReference>
<evidence type="ECO:0000256" key="4">
    <source>
        <dbReference type="ARBA" id="ARBA00022670"/>
    </source>
</evidence>
<protein>
    <recommendedName>
        <fullName evidence="15">furin</fullName>
        <ecNumber evidence="15">3.4.21.75</ecNumber>
    </recommendedName>
</protein>
<dbReference type="InterPro" id="IPR000209">
    <property type="entry name" value="Peptidase_S8/S53_dom"/>
</dbReference>
<dbReference type="AlphaFoldDB" id="A0A6L2PSD0"/>
<evidence type="ECO:0000256" key="2">
    <source>
        <dbReference type="ARBA" id="ARBA00004394"/>
    </source>
</evidence>
<evidence type="ECO:0000256" key="13">
    <source>
        <dbReference type="ARBA" id="ARBA00023180"/>
    </source>
</evidence>
<dbReference type="GO" id="GO:0000139">
    <property type="term" value="C:Golgi membrane"/>
    <property type="evidence" value="ECO:0007669"/>
    <property type="project" value="UniProtKB-SubCell"/>
</dbReference>
<dbReference type="InterPro" id="IPR002884">
    <property type="entry name" value="P_dom"/>
</dbReference>
<dbReference type="EC" id="3.4.21.75" evidence="15"/>
<dbReference type="InterPro" id="IPR015500">
    <property type="entry name" value="Peptidase_S8_subtilisin-rel"/>
</dbReference>
<dbReference type="InterPro" id="IPR008979">
    <property type="entry name" value="Galactose-bd-like_sf"/>
</dbReference>
<dbReference type="InterPro" id="IPR034182">
    <property type="entry name" value="Kexin/furin"/>
</dbReference>
<dbReference type="PANTHER" id="PTHR42884:SF14">
    <property type="entry name" value="NEUROENDOCRINE CONVERTASE 1"/>
    <property type="match status" value="1"/>
</dbReference>
<evidence type="ECO:0000313" key="20">
    <source>
        <dbReference type="EMBL" id="GFG35104.1"/>
    </source>
</evidence>
<dbReference type="CDD" id="cd04059">
    <property type="entry name" value="Peptidases_S8_Protein_convertases_Kexins_Furin-like"/>
    <property type="match status" value="1"/>
</dbReference>
<keyword evidence="10" id="KW-0333">Golgi apparatus</keyword>
<dbReference type="InterPro" id="IPR022398">
    <property type="entry name" value="Peptidase_S8_His-AS"/>
</dbReference>
<dbReference type="InterPro" id="IPR038466">
    <property type="entry name" value="S8_pro-domain_sf"/>
</dbReference>
<keyword evidence="9" id="KW-0106">Calcium</keyword>
<evidence type="ECO:0000259" key="19">
    <source>
        <dbReference type="PROSITE" id="PS51829"/>
    </source>
</evidence>
<feature type="active site" description="Charge relay system" evidence="16 17">
    <location>
        <position position="402"/>
    </location>
</feature>
<dbReference type="Gene3D" id="3.40.50.200">
    <property type="entry name" value="Peptidase S8/S53 domain"/>
    <property type="match status" value="1"/>
</dbReference>
<dbReference type="PRINTS" id="PR00723">
    <property type="entry name" value="SUBTILISIN"/>
</dbReference>
<feature type="active site" description="Charge relay system" evidence="16 17">
    <location>
        <position position="228"/>
    </location>
</feature>
<keyword evidence="7 17" id="KW-0378">Hydrolase</keyword>
<reference evidence="21" key="1">
    <citation type="submission" date="2020-01" db="EMBL/GenBank/DDBJ databases">
        <title>Draft genome sequence of the Termite Coptotermes fromosanus.</title>
        <authorList>
            <person name="Itakura S."/>
            <person name="Yosikawa Y."/>
            <person name="Umezawa K."/>
        </authorList>
    </citation>
    <scope>NUCLEOTIDE SEQUENCE [LARGE SCALE GENOMIC DNA]</scope>
</reference>
<dbReference type="SUPFAM" id="SSF54897">
    <property type="entry name" value="Protease propeptides/inhibitors"/>
    <property type="match status" value="1"/>
</dbReference>
<dbReference type="PROSITE" id="PS51829">
    <property type="entry name" value="P_HOMO_B"/>
    <property type="match status" value="1"/>
</dbReference>
<dbReference type="InParanoid" id="A0A6L2PSD0"/>
<feature type="non-terminal residue" evidence="20">
    <location>
        <position position="677"/>
    </location>
</feature>
<feature type="domain" description="P/Homo B" evidence="19">
    <location>
        <begin position="478"/>
        <end position="615"/>
    </location>
</feature>
<comment type="cofactor">
    <cofactor evidence="1">
        <name>Ca(2+)</name>
        <dbReference type="ChEBI" id="CHEBI:29108"/>
    </cofactor>
</comment>
<sequence>MLCCVLLLLLAGCCAFEDHHGHETAQQYSNEWVVRLEGGPEVAEILALQLGYEFLGSVKGFPDTYRMLKPDHPTLHKRAFPRLTQRLARDARVVWAEQQFVKHRVKRDFIQLLDGAGVPAPVSRLKRADLEVPSQRIERLFNDELWDQEWYLQDTRTRPDLPKLDLHVLPLYKQGVTGRGVRVVVLDDGIEYNHDDLRDNYDPEISYDANDEDDDPTPRYDEALTNAHGTRCAGEIAMSANNRKCGVGVAFNAKVGGIRLLDGMVNDRVEGTALGYAFDKVDIYSASWGPNDDGKTVEGPGRLAQEALERGISQGRGGKGSIFVWASGNGGSRGDNCNCDGYIGSVYTLSIGSASQQGQFPWYGERCAATMAATYSSGAYSDQMIATTDLRNTCTIRHTGTSASAPLAAGIIALALEVNPDLTWRDVQHLVMWTAEYAPLSDNSGWQRNAAGSWINTRFGFGLMNAHGLVTAASNWTAVPPKSICTVPALPLKNSTILYGIRSEVVFNTDGCEGKAEEIRFLEHVEVLTNVAYTVRGALEMHLTSPSGTRVQLLSPRQRDQSDKGFVNWKFMSVLSWGEQPRGTWVLDIIDEVGPQRNQGTLFSFTLVLHGTRDRPAYMSNGPRRYNQDYNRVHKKTAYANQDIPTLNEIRSLKDDGVLDWSDLVGLPVAVRRVAAL</sequence>
<dbReference type="Pfam" id="PF16470">
    <property type="entry name" value="S8_pro-domain"/>
    <property type="match status" value="1"/>
</dbReference>
<dbReference type="EMBL" id="BLKM01011986">
    <property type="protein sequence ID" value="GFG35104.1"/>
    <property type="molecule type" value="Genomic_DNA"/>
</dbReference>
<keyword evidence="11" id="KW-0865">Zymogen</keyword>
<dbReference type="GO" id="GO:0005615">
    <property type="term" value="C:extracellular space"/>
    <property type="evidence" value="ECO:0007669"/>
    <property type="project" value="TreeGrafter"/>
</dbReference>
<dbReference type="Gene3D" id="3.30.70.850">
    <property type="entry name" value="Peptidase S8, pro-domain"/>
    <property type="match status" value="1"/>
</dbReference>
<feature type="chain" id="PRO_5026931597" description="furin" evidence="18">
    <location>
        <begin position="16"/>
        <end position="677"/>
    </location>
</feature>
<dbReference type="InterPro" id="IPR036852">
    <property type="entry name" value="Peptidase_S8/S53_dom_sf"/>
</dbReference>
<comment type="caution">
    <text evidence="20">The sequence shown here is derived from an EMBL/GenBank/DDBJ whole genome shotgun (WGS) entry which is preliminary data.</text>
</comment>
<gene>
    <name evidence="20" type="ORF">Cfor_09851</name>
</gene>
<dbReference type="PROSITE" id="PS00136">
    <property type="entry name" value="SUBTILASE_ASP"/>
    <property type="match status" value="1"/>
</dbReference>
<comment type="similarity">
    <text evidence="3">Belongs to the peptidase S8 family. Furin subfamily.</text>
</comment>
<dbReference type="Gene3D" id="2.60.120.260">
    <property type="entry name" value="Galactose-binding domain-like"/>
    <property type="match status" value="1"/>
</dbReference>
<dbReference type="SUPFAM" id="SSF52743">
    <property type="entry name" value="Subtilisin-like"/>
    <property type="match status" value="1"/>
</dbReference>
<evidence type="ECO:0000313" key="21">
    <source>
        <dbReference type="Proteomes" id="UP000502823"/>
    </source>
</evidence>
<dbReference type="Pfam" id="PF01483">
    <property type="entry name" value="P_proprotein"/>
    <property type="match status" value="1"/>
</dbReference>
<dbReference type="InterPro" id="IPR032815">
    <property type="entry name" value="S8_pro-domain"/>
</dbReference>
<dbReference type="PROSITE" id="PS00138">
    <property type="entry name" value="SUBTILASE_SER"/>
    <property type="match status" value="1"/>
</dbReference>
<evidence type="ECO:0000256" key="8">
    <source>
        <dbReference type="ARBA" id="ARBA00022825"/>
    </source>
</evidence>
<dbReference type="PANTHER" id="PTHR42884">
    <property type="entry name" value="PROPROTEIN CONVERTASE SUBTILISIN/KEXIN-RELATED"/>
    <property type="match status" value="1"/>
</dbReference>
<evidence type="ECO:0000256" key="7">
    <source>
        <dbReference type="ARBA" id="ARBA00022801"/>
    </source>
</evidence>
<evidence type="ECO:0000256" key="14">
    <source>
        <dbReference type="ARBA" id="ARBA00035756"/>
    </source>
</evidence>
<evidence type="ECO:0000256" key="16">
    <source>
        <dbReference type="PIRSR" id="PIRSR615500-1"/>
    </source>
</evidence>
<dbReference type="PROSITE" id="PS51892">
    <property type="entry name" value="SUBTILASE"/>
    <property type="match status" value="1"/>
</dbReference>
<comment type="catalytic activity">
    <reaction evidence="14">
        <text>Release of mature proteins from their proproteins by cleavage of -Arg-Xaa-Yaa-Arg-|-Zaa- bonds, where Xaa can be any amino acid and Yaa is Arg or Lys. Releases albumin, complement component C3 and von Willebrand factor from their respective precursors.</text>
        <dbReference type="EC" id="3.4.21.75"/>
    </reaction>
</comment>
<dbReference type="FunFam" id="3.40.50.200:FF:000001">
    <property type="entry name" value="Furin 2, isoform B"/>
    <property type="match status" value="1"/>
</dbReference>
<evidence type="ECO:0000256" key="5">
    <source>
        <dbReference type="ARBA" id="ARBA00022685"/>
    </source>
</evidence>
<keyword evidence="4 17" id="KW-0645">Protease</keyword>
<name>A0A6L2PSD0_COPFO</name>
<evidence type="ECO:0000256" key="9">
    <source>
        <dbReference type="ARBA" id="ARBA00022837"/>
    </source>
</evidence>
<feature type="signal peptide" evidence="18">
    <location>
        <begin position="1"/>
        <end position="15"/>
    </location>
</feature>
<dbReference type="GO" id="GO:0016486">
    <property type="term" value="P:peptide hormone processing"/>
    <property type="evidence" value="ECO:0007669"/>
    <property type="project" value="TreeGrafter"/>
</dbReference>
<evidence type="ECO:0000256" key="17">
    <source>
        <dbReference type="PROSITE-ProRule" id="PRU01240"/>
    </source>
</evidence>
<keyword evidence="13" id="KW-0325">Glycoprotein</keyword>
<keyword evidence="12" id="KW-1015">Disulfide bond</keyword>
<dbReference type="InterPro" id="IPR023828">
    <property type="entry name" value="Peptidase_S8_Ser-AS"/>
</dbReference>
<evidence type="ECO:0000256" key="6">
    <source>
        <dbReference type="ARBA" id="ARBA00022729"/>
    </source>
</evidence>
<dbReference type="GO" id="GO:0004252">
    <property type="term" value="F:serine-type endopeptidase activity"/>
    <property type="evidence" value="ECO:0007669"/>
    <property type="project" value="UniProtKB-UniRule"/>
</dbReference>
<evidence type="ECO:0000256" key="15">
    <source>
        <dbReference type="ARBA" id="ARBA00038993"/>
    </source>
</evidence>
<evidence type="ECO:0000256" key="11">
    <source>
        <dbReference type="ARBA" id="ARBA00023145"/>
    </source>
</evidence>
<dbReference type="Pfam" id="PF00082">
    <property type="entry name" value="Peptidase_S8"/>
    <property type="match status" value="1"/>
</dbReference>
<feature type="active site" description="Charge relay system" evidence="16 17">
    <location>
        <position position="187"/>
    </location>
</feature>
<evidence type="ECO:0000256" key="18">
    <source>
        <dbReference type="SAM" id="SignalP"/>
    </source>
</evidence>
<comment type="subcellular location">
    <subcellularLocation>
        <location evidence="2">Golgi apparatus membrane</location>
    </subcellularLocation>
</comment>
<dbReference type="OrthoDB" id="300641at2759"/>
<evidence type="ECO:0000256" key="12">
    <source>
        <dbReference type="ARBA" id="ARBA00023157"/>
    </source>
</evidence>
<dbReference type="GO" id="GO:0043005">
    <property type="term" value="C:neuron projection"/>
    <property type="evidence" value="ECO:0007669"/>
    <property type="project" value="TreeGrafter"/>
</dbReference>
<organism evidence="20 21">
    <name type="scientific">Coptotermes formosanus</name>
    <name type="common">Formosan subterranean termite</name>
    <dbReference type="NCBI Taxonomy" id="36987"/>
    <lineage>
        <taxon>Eukaryota</taxon>
        <taxon>Metazoa</taxon>
        <taxon>Ecdysozoa</taxon>
        <taxon>Arthropoda</taxon>
        <taxon>Hexapoda</taxon>
        <taxon>Insecta</taxon>
        <taxon>Pterygota</taxon>
        <taxon>Neoptera</taxon>
        <taxon>Polyneoptera</taxon>
        <taxon>Dictyoptera</taxon>
        <taxon>Blattodea</taxon>
        <taxon>Blattoidea</taxon>
        <taxon>Termitoidae</taxon>
        <taxon>Rhinotermitidae</taxon>
        <taxon>Coptotermes</taxon>
    </lineage>
</organism>
<keyword evidence="8 17" id="KW-0720">Serine protease</keyword>
<accession>A0A6L2PSD0</accession>
<keyword evidence="5" id="KW-0165">Cleavage on pair of basic residues</keyword>
<keyword evidence="21" id="KW-1185">Reference proteome</keyword>
<keyword evidence="6 18" id="KW-0732">Signal</keyword>
<evidence type="ECO:0000256" key="3">
    <source>
        <dbReference type="ARBA" id="ARBA00005325"/>
    </source>
</evidence>
<dbReference type="Proteomes" id="UP000502823">
    <property type="component" value="Unassembled WGS sequence"/>
</dbReference>